<reference evidence="4" key="2">
    <citation type="submission" date="2019-06" db="EMBL/GenBank/DDBJ databases">
        <title>Genomics analysis of Aphanomyces spp. identifies a new class of oomycete effector associated with host adaptation.</title>
        <authorList>
            <person name="Gaulin E."/>
        </authorList>
    </citation>
    <scope>NUCLEOTIDE SEQUENCE</scope>
    <source>
        <strain evidence="4">CBS 578.67</strain>
    </source>
</reference>
<dbReference type="PANTHER" id="PTHR44229">
    <property type="entry name" value="15-HYDROXYPROSTAGLANDIN DEHYDROGENASE [NAD(+)]"/>
    <property type="match status" value="1"/>
</dbReference>
<dbReference type="OrthoDB" id="37659at2759"/>
<dbReference type="Gene3D" id="3.40.50.720">
    <property type="entry name" value="NAD(P)-binding Rossmann-like Domain"/>
    <property type="match status" value="1"/>
</dbReference>
<keyword evidence="6" id="KW-1185">Reference proteome</keyword>
<protein>
    <submittedName>
        <fullName evidence="5">Aste57867_9962 protein</fullName>
    </submittedName>
</protein>
<dbReference type="InterPro" id="IPR020904">
    <property type="entry name" value="Sc_DH/Rdtase_CS"/>
</dbReference>
<evidence type="ECO:0000313" key="6">
    <source>
        <dbReference type="Proteomes" id="UP000332933"/>
    </source>
</evidence>
<accession>A0A485KPG2</accession>
<organism evidence="5 6">
    <name type="scientific">Aphanomyces stellatus</name>
    <dbReference type="NCBI Taxonomy" id="120398"/>
    <lineage>
        <taxon>Eukaryota</taxon>
        <taxon>Sar</taxon>
        <taxon>Stramenopiles</taxon>
        <taxon>Oomycota</taxon>
        <taxon>Saprolegniomycetes</taxon>
        <taxon>Saprolegniales</taxon>
        <taxon>Verrucalvaceae</taxon>
        <taxon>Aphanomyces</taxon>
    </lineage>
</organism>
<name>A0A485KPG2_9STRA</name>
<dbReference type="PRINTS" id="PR00081">
    <property type="entry name" value="GDHRDH"/>
</dbReference>
<evidence type="ECO:0000256" key="1">
    <source>
        <dbReference type="ARBA" id="ARBA00006484"/>
    </source>
</evidence>
<dbReference type="InterPro" id="IPR036291">
    <property type="entry name" value="NAD(P)-bd_dom_sf"/>
</dbReference>
<dbReference type="EMBL" id="VJMH01005174">
    <property type="protein sequence ID" value="KAF0699492.1"/>
    <property type="molecule type" value="Genomic_DNA"/>
</dbReference>
<evidence type="ECO:0000313" key="4">
    <source>
        <dbReference type="EMBL" id="KAF0699492.1"/>
    </source>
</evidence>
<keyword evidence="2" id="KW-0560">Oxidoreductase</keyword>
<dbReference type="Pfam" id="PF00106">
    <property type="entry name" value="adh_short"/>
    <property type="match status" value="1"/>
</dbReference>
<evidence type="ECO:0000256" key="3">
    <source>
        <dbReference type="RuleBase" id="RU000363"/>
    </source>
</evidence>
<dbReference type="Proteomes" id="UP000332933">
    <property type="component" value="Unassembled WGS sequence"/>
</dbReference>
<dbReference type="SUPFAM" id="SSF51735">
    <property type="entry name" value="NAD(P)-binding Rossmann-fold domains"/>
    <property type="match status" value="1"/>
</dbReference>
<evidence type="ECO:0000256" key="2">
    <source>
        <dbReference type="ARBA" id="ARBA00023002"/>
    </source>
</evidence>
<dbReference type="InterPro" id="IPR002347">
    <property type="entry name" value="SDR_fam"/>
</dbReference>
<sequence>MELNDVSAIITGASRGLGLAFTRAILLGGGRVFMTDIDLAQLEKEGPTLQREFLGRVQWQKQDVTDVASFDAAFDGAARAFPAHPTNVLVNNAGIVASDDFYATTSNSTSWTKVIAINTTAVLRGTQVALRRLSSTSRSQAVVVNIASMAGLWPMAETPDYSASKAAVVAFTKAVGAISKKTNVRVTALCPGFADTRIGQTALANAPAVVNHIGGLLTPTAVADGLVQSLADANNSGDVLVVSNRGLKYHFRKQQVAKL</sequence>
<proteinExistence type="inferred from homology"/>
<dbReference type="PROSITE" id="PS00061">
    <property type="entry name" value="ADH_SHORT"/>
    <property type="match status" value="1"/>
</dbReference>
<comment type="similarity">
    <text evidence="1 3">Belongs to the short-chain dehydrogenases/reductases (SDR) family.</text>
</comment>
<gene>
    <name evidence="5" type="primary">Aste57867_9962</name>
    <name evidence="4" type="ORF">As57867_009923</name>
    <name evidence="5" type="ORF">ASTE57867_9962</name>
</gene>
<evidence type="ECO:0000313" key="5">
    <source>
        <dbReference type="EMBL" id="VFT86840.1"/>
    </source>
</evidence>
<dbReference type="GO" id="GO:0005737">
    <property type="term" value="C:cytoplasm"/>
    <property type="evidence" value="ECO:0007669"/>
    <property type="project" value="TreeGrafter"/>
</dbReference>
<dbReference type="PRINTS" id="PR00080">
    <property type="entry name" value="SDRFAMILY"/>
</dbReference>
<reference evidence="5 6" key="1">
    <citation type="submission" date="2019-03" db="EMBL/GenBank/DDBJ databases">
        <authorList>
            <person name="Gaulin E."/>
            <person name="Dumas B."/>
        </authorList>
    </citation>
    <scope>NUCLEOTIDE SEQUENCE [LARGE SCALE GENOMIC DNA]</scope>
    <source>
        <strain evidence="5">CBS 568.67</strain>
    </source>
</reference>
<dbReference type="EMBL" id="CAADRA010005195">
    <property type="protein sequence ID" value="VFT86840.1"/>
    <property type="molecule type" value="Genomic_DNA"/>
</dbReference>
<dbReference type="GO" id="GO:0016616">
    <property type="term" value="F:oxidoreductase activity, acting on the CH-OH group of donors, NAD or NADP as acceptor"/>
    <property type="evidence" value="ECO:0007669"/>
    <property type="project" value="TreeGrafter"/>
</dbReference>
<dbReference type="PANTHER" id="PTHR44229:SF4">
    <property type="entry name" value="15-HYDROXYPROSTAGLANDIN DEHYDROGENASE [NAD(+)]"/>
    <property type="match status" value="1"/>
</dbReference>
<dbReference type="AlphaFoldDB" id="A0A485KPG2"/>